<dbReference type="InterPro" id="IPR011711">
    <property type="entry name" value="GntR_C"/>
</dbReference>
<dbReference type="EMBL" id="RFLX01000011">
    <property type="protein sequence ID" value="RMI20575.1"/>
    <property type="molecule type" value="Genomic_DNA"/>
</dbReference>
<evidence type="ECO:0000256" key="3">
    <source>
        <dbReference type="ARBA" id="ARBA00023163"/>
    </source>
</evidence>
<dbReference type="Gene3D" id="1.20.120.530">
    <property type="entry name" value="GntR ligand-binding domain-like"/>
    <property type="match status" value="1"/>
</dbReference>
<keyword evidence="7" id="KW-1185">Reference proteome</keyword>
<evidence type="ECO:0000313" key="8">
    <source>
        <dbReference type="Proteomes" id="UP000278036"/>
    </source>
</evidence>
<keyword evidence="2" id="KW-0238">DNA-binding</keyword>
<dbReference type="InParanoid" id="A0A3A9JMH6"/>
<dbReference type="Proteomes" id="UP000274097">
    <property type="component" value="Unassembled WGS sequence"/>
</dbReference>
<sequence>MSRSTAALADLPQLEHRTLAVTVHAHLRSLLVSGRVAPGERLSLRAVGQALGVSVMPVREAVHRLVADGALEVAPNRVVQVPVMTAPIFRQISEVRIEMEGFAAQCAAERRTPEHLARIGAAEAAFQAEAVRRGPDPGRAVALNQELHSAIYAAAGLPVLEELIDRLWLKVGPVLNLDLRANPDRLASGGAVGFHARAVRAVRERNGAAARAAVAEDIGNARDFILALGGLPPE</sequence>
<dbReference type="Pfam" id="PF00392">
    <property type="entry name" value="GntR"/>
    <property type="match status" value="1"/>
</dbReference>
<dbReference type="GO" id="GO:0003677">
    <property type="term" value="F:DNA binding"/>
    <property type="evidence" value="ECO:0007669"/>
    <property type="project" value="UniProtKB-KW"/>
</dbReference>
<dbReference type="SUPFAM" id="SSF48008">
    <property type="entry name" value="GntR ligand-binding domain-like"/>
    <property type="match status" value="1"/>
</dbReference>
<dbReference type="AlphaFoldDB" id="A0A3A9JMH6"/>
<dbReference type="SMART" id="SM00895">
    <property type="entry name" value="FCD"/>
    <property type="match status" value="1"/>
</dbReference>
<evidence type="ECO:0000313" key="7">
    <source>
        <dbReference type="Proteomes" id="UP000274097"/>
    </source>
</evidence>
<dbReference type="GO" id="GO:0003700">
    <property type="term" value="F:DNA-binding transcription factor activity"/>
    <property type="evidence" value="ECO:0007669"/>
    <property type="project" value="InterPro"/>
</dbReference>
<evidence type="ECO:0000256" key="2">
    <source>
        <dbReference type="ARBA" id="ARBA00023125"/>
    </source>
</evidence>
<dbReference type="InterPro" id="IPR000524">
    <property type="entry name" value="Tscrpt_reg_HTH_GntR"/>
</dbReference>
<keyword evidence="3" id="KW-0804">Transcription</keyword>
<evidence type="ECO:0000313" key="5">
    <source>
        <dbReference type="EMBL" id="RKK05026.1"/>
    </source>
</evidence>
<organism evidence="5 8">
    <name type="scientific">Teichococcus wenyumeiae</name>
    <dbReference type="NCBI Taxonomy" id="2478470"/>
    <lineage>
        <taxon>Bacteria</taxon>
        <taxon>Pseudomonadati</taxon>
        <taxon>Pseudomonadota</taxon>
        <taxon>Alphaproteobacteria</taxon>
        <taxon>Acetobacterales</taxon>
        <taxon>Roseomonadaceae</taxon>
        <taxon>Roseomonas</taxon>
    </lineage>
</organism>
<proteinExistence type="predicted"/>
<evidence type="ECO:0000313" key="6">
    <source>
        <dbReference type="EMBL" id="RMI20575.1"/>
    </source>
</evidence>
<dbReference type="SMART" id="SM00345">
    <property type="entry name" value="HTH_GNTR"/>
    <property type="match status" value="1"/>
</dbReference>
<gene>
    <name evidence="5" type="ORF">D6Z83_06470</name>
    <name evidence="6" type="ORF">EBE87_15700</name>
</gene>
<dbReference type="PANTHER" id="PTHR43537">
    <property type="entry name" value="TRANSCRIPTIONAL REGULATOR, GNTR FAMILY"/>
    <property type="match status" value="1"/>
</dbReference>
<protein>
    <submittedName>
        <fullName evidence="6">FCD domain-containing protein</fullName>
    </submittedName>
    <submittedName>
        <fullName evidence="5">GntR family transcriptional regulator</fullName>
    </submittedName>
</protein>
<dbReference type="EMBL" id="RAQU01000025">
    <property type="protein sequence ID" value="RKK05026.1"/>
    <property type="molecule type" value="Genomic_DNA"/>
</dbReference>
<dbReference type="InterPro" id="IPR036388">
    <property type="entry name" value="WH-like_DNA-bd_sf"/>
</dbReference>
<feature type="domain" description="HTH gntR-type" evidence="4">
    <location>
        <begin position="17"/>
        <end position="84"/>
    </location>
</feature>
<evidence type="ECO:0000256" key="1">
    <source>
        <dbReference type="ARBA" id="ARBA00023015"/>
    </source>
</evidence>
<dbReference type="Proteomes" id="UP000278036">
    <property type="component" value="Unassembled WGS sequence"/>
</dbReference>
<dbReference type="InterPro" id="IPR008920">
    <property type="entry name" value="TF_FadR/GntR_C"/>
</dbReference>
<name>A0A3A9JMH6_9PROT</name>
<dbReference type="OrthoDB" id="9815654at2"/>
<accession>A0A3A9JMH6</accession>
<evidence type="ECO:0000259" key="4">
    <source>
        <dbReference type="PROSITE" id="PS50949"/>
    </source>
</evidence>
<keyword evidence="1" id="KW-0805">Transcription regulation</keyword>
<dbReference type="Pfam" id="PF07729">
    <property type="entry name" value="FCD"/>
    <property type="match status" value="1"/>
</dbReference>
<dbReference type="Gene3D" id="1.10.10.10">
    <property type="entry name" value="Winged helix-like DNA-binding domain superfamily/Winged helix DNA-binding domain"/>
    <property type="match status" value="1"/>
</dbReference>
<dbReference type="InterPro" id="IPR036390">
    <property type="entry name" value="WH_DNA-bd_sf"/>
</dbReference>
<comment type="caution">
    <text evidence="5">The sequence shown here is derived from an EMBL/GenBank/DDBJ whole genome shotgun (WGS) entry which is preliminary data.</text>
</comment>
<dbReference type="SUPFAM" id="SSF46785">
    <property type="entry name" value="Winged helix' DNA-binding domain"/>
    <property type="match status" value="1"/>
</dbReference>
<dbReference type="PANTHER" id="PTHR43537:SF39">
    <property type="entry name" value="HTH-TYPE TRANSCRIPTIONAL REGULATOR MCBR"/>
    <property type="match status" value="1"/>
</dbReference>
<dbReference type="PROSITE" id="PS50949">
    <property type="entry name" value="HTH_GNTR"/>
    <property type="match status" value="1"/>
</dbReference>
<reference evidence="5 8" key="1">
    <citation type="submission" date="2018-09" db="EMBL/GenBank/DDBJ databases">
        <title>Roseomonas sp. nov., isolated from feces of Tibetan antelopes in the Qinghai-Tibet plateau, China.</title>
        <authorList>
            <person name="Tian Z."/>
        </authorList>
    </citation>
    <scope>NUCLEOTIDE SEQUENCE [LARGE SCALE GENOMIC DNA]</scope>
    <source>
        <strain evidence="6 7">Z23</strain>
        <strain evidence="5 8">Z24</strain>
    </source>
</reference>